<reference evidence="1 2" key="1">
    <citation type="submission" date="2010-10" db="EMBL/GenBank/DDBJ databases">
        <authorList>
            <consortium name="The Broad Institute Genome Sequencing Platform"/>
            <person name="Ward D."/>
            <person name="Earl A."/>
            <person name="Feldgarden M."/>
            <person name="Young S.K."/>
            <person name="Gargeya S."/>
            <person name="Zeng Q."/>
            <person name="Alvarado L."/>
            <person name="Berlin A."/>
            <person name="Bochicchio J."/>
            <person name="Chapman S.B."/>
            <person name="Chen Z."/>
            <person name="Freedman E."/>
            <person name="Gellesch M."/>
            <person name="Goldberg J."/>
            <person name="Griggs A."/>
            <person name="Gujja S."/>
            <person name="Heilman E."/>
            <person name="Heiman D."/>
            <person name="Howarth C."/>
            <person name="Mehta T."/>
            <person name="Neiman D."/>
            <person name="Pearson M."/>
            <person name="Roberts A."/>
            <person name="Saif S."/>
            <person name="Shea T."/>
            <person name="Shenoy N."/>
            <person name="Sisk P."/>
            <person name="Stolte C."/>
            <person name="Sykes S."/>
            <person name="White J."/>
            <person name="Yandava C."/>
            <person name="Allen-Vercoe E."/>
            <person name="Sibley C."/>
            <person name="Ambrose C.E."/>
            <person name="Strauss J."/>
            <person name="Daigneault M."/>
            <person name="Haas B."/>
            <person name="Nusbaum C."/>
            <person name="Birren B."/>
        </authorList>
    </citation>
    <scope>NUCLEOTIDE SEQUENCE [LARGE SCALE GENOMIC DNA]</scope>
    <source>
        <strain evidence="1 2">3_1_6</strain>
    </source>
</reference>
<reference evidence="1 2" key="2">
    <citation type="submission" date="2013-04" db="EMBL/GenBank/DDBJ databases">
        <title>The Genome Sequence of Bilophila wadsworthia 3_1_6.</title>
        <authorList>
            <consortium name="The Broad Institute Genomics Platform"/>
            <person name="Earl A."/>
            <person name="Ward D."/>
            <person name="Feldgarden M."/>
            <person name="Gevers D."/>
            <person name="Sibley C."/>
            <person name="Strauss J."/>
            <person name="Allen-Vercoe E."/>
            <person name="Walker B."/>
            <person name="Young S."/>
            <person name="Zeng Q."/>
            <person name="Gargeya S."/>
            <person name="Fitzgerald M."/>
            <person name="Haas B."/>
            <person name="Abouelleil A."/>
            <person name="Allen A.W."/>
            <person name="Alvarado L."/>
            <person name="Arachchi H.M."/>
            <person name="Berlin A.M."/>
            <person name="Chapman S.B."/>
            <person name="Gainer-Dewar J."/>
            <person name="Goldberg J."/>
            <person name="Griggs A."/>
            <person name="Gujja S."/>
            <person name="Hansen M."/>
            <person name="Howarth C."/>
            <person name="Imamovic A."/>
            <person name="Ireland A."/>
            <person name="Larimer J."/>
            <person name="McCowan C."/>
            <person name="Murphy C."/>
            <person name="Pearson M."/>
            <person name="Poon T.W."/>
            <person name="Priest M."/>
            <person name="Roberts A."/>
            <person name="Saif S."/>
            <person name="Shea T."/>
            <person name="Sisk P."/>
            <person name="Sykes S."/>
            <person name="Wortman J."/>
            <person name="Nusbaum C."/>
            <person name="Birren B."/>
        </authorList>
    </citation>
    <scope>NUCLEOTIDE SEQUENCE [LARGE SCALE GENOMIC DNA]</scope>
    <source>
        <strain evidence="1 2">3_1_6</strain>
    </source>
</reference>
<accession>E5Y786</accession>
<dbReference type="GeneID" id="78085191"/>
<organism evidence="1 2">
    <name type="scientific">Bilophila wadsworthia (strain 3_1_6)</name>
    <dbReference type="NCBI Taxonomy" id="563192"/>
    <lineage>
        <taxon>Bacteria</taxon>
        <taxon>Pseudomonadati</taxon>
        <taxon>Thermodesulfobacteriota</taxon>
        <taxon>Desulfovibrionia</taxon>
        <taxon>Desulfovibrionales</taxon>
        <taxon>Desulfovibrionaceae</taxon>
        <taxon>Bilophila</taxon>
    </lineage>
</organism>
<protein>
    <submittedName>
        <fullName evidence="1">Uncharacterized protein</fullName>
    </submittedName>
</protein>
<name>E5Y786_BILW3</name>
<dbReference type="RefSeq" id="WP_005027837.1">
    <property type="nucleotide sequence ID" value="NZ_KE150238.1"/>
</dbReference>
<dbReference type="Proteomes" id="UP000006034">
    <property type="component" value="Unassembled WGS sequence"/>
</dbReference>
<dbReference type="AlphaFoldDB" id="E5Y786"/>
<sequence length="74" mass="8569">MATRLSPADEAPFNIQIKNLADEELLDFWEETQQIESALRAEYQQTVVPVQDYERLIVLELQLRSCQRQKSCGA</sequence>
<gene>
    <name evidence="1" type="ORF">HMPREF0179_02050</name>
</gene>
<dbReference type="OrthoDB" id="5471717at2"/>
<evidence type="ECO:0000313" key="2">
    <source>
        <dbReference type="Proteomes" id="UP000006034"/>
    </source>
</evidence>
<keyword evidence="2" id="KW-1185">Reference proteome</keyword>
<dbReference type="eggNOG" id="ENOG502ZDQR">
    <property type="taxonomic scope" value="Bacteria"/>
</dbReference>
<dbReference type="HOGENOM" id="CLU_2665146_0_0_7"/>
<proteinExistence type="predicted"/>
<comment type="caution">
    <text evidence="1">The sequence shown here is derived from an EMBL/GenBank/DDBJ whole genome shotgun (WGS) entry which is preliminary data.</text>
</comment>
<dbReference type="EMBL" id="ADCP02000001">
    <property type="protein sequence ID" value="EFV44160.1"/>
    <property type="molecule type" value="Genomic_DNA"/>
</dbReference>
<evidence type="ECO:0000313" key="1">
    <source>
        <dbReference type="EMBL" id="EFV44160.1"/>
    </source>
</evidence>